<name>A0A9Q1C2D0_HOLLE</name>
<dbReference type="AlphaFoldDB" id="A0A9Q1C2D0"/>
<dbReference type="Proteomes" id="UP001152320">
    <property type="component" value="Chromosome 8"/>
</dbReference>
<evidence type="ECO:0000313" key="1">
    <source>
        <dbReference type="EMBL" id="KAJ8036844.1"/>
    </source>
</evidence>
<protein>
    <submittedName>
        <fullName evidence="1">Uncharacterized protein</fullName>
    </submittedName>
</protein>
<evidence type="ECO:0000313" key="2">
    <source>
        <dbReference type="Proteomes" id="UP001152320"/>
    </source>
</evidence>
<organism evidence="1 2">
    <name type="scientific">Holothuria leucospilota</name>
    <name type="common">Black long sea cucumber</name>
    <name type="synonym">Mertensiothuria leucospilota</name>
    <dbReference type="NCBI Taxonomy" id="206669"/>
    <lineage>
        <taxon>Eukaryota</taxon>
        <taxon>Metazoa</taxon>
        <taxon>Echinodermata</taxon>
        <taxon>Eleutherozoa</taxon>
        <taxon>Echinozoa</taxon>
        <taxon>Holothuroidea</taxon>
        <taxon>Aspidochirotacea</taxon>
        <taxon>Aspidochirotida</taxon>
        <taxon>Holothuriidae</taxon>
        <taxon>Holothuria</taxon>
    </lineage>
</organism>
<proteinExistence type="predicted"/>
<comment type="caution">
    <text evidence="1">The sequence shown here is derived from an EMBL/GenBank/DDBJ whole genome shotgun (WGS) entry which is preliminary data.</text>
</comment>
<reference evidence="1" key="1">
    <citation type="submission" date="2021-10" db="EMBL/GenBank/DDBJ databases">
        <title>Tropical sea cucumber genome reveals ecological adaptation and Cuvierian tubules defense mechanism.</title>
        <authorList>
            <person name="Chen T."/>
        </authorList>
    </citation>
    <scope>NUCLEOTIDE SEQUENCE</scope>
    <source>
        <strain evidence="1">Nanhai2018</strain>
        <tissue evidence="1">Muscle</tissue>
    </source>
</reference>
<accession>A0A9Q1C2D0</accession>
<dbReference type="EMBL" id="JAIZAY010000008">
    <property type="protein sequence ID" value="KAJ8036844.1"/>
    <property type="molecule type" value="Genomic_DNA"/>
</dbReference>
<keyword evidence="2" id="KW-1185">Reference proteome</keyword>
<gene>
    <name evidence="1" type="ORF">HOLleu_17488</name>
</gene>
<sequence>MHVYTTGKQIDTIAEEVKSCDYSVFGLTSERTENNTVHTVMAGGGTTVDQSYAATETKSDGINLLTKIKSCTQRTITDDKSTQITYEEAESCTNGLSTSGREYIFKSFQSEDLYQYSTFVRTTNRDGSSKWESSQVTFRPEDLYFFVENIYPAENGPDIIHNDELHRYIQC</sequence>